<proteinExistence type="predicted"/>
<dbReference type="Pfam" id="PF16020">
    <property type="entry name" value="Deltameth_res"/>
    <property type="match status" value="1"/>
</dbReference>
<dbReference type="InterPro" id="IPR031973">
    <property type="entry name" value="Deltameth_res_prag01"/>
</dbReference>
<keyword evidence="1" id="KW-0812">Transmembrane</keyword>
<reference evidence="3 4" key="1">
    <citation type="submission" date="2015-04" db="EMBL/GenBank/DDBJ databases">
        <authorList>
            <person name="Syromyatnikov M.Y."/>
            <person name="Popov V.N."/>
        </authorList>
    </citation>
    <scope>NUCLEOTIDE SEQUENCE [LARGE SCALE GENOMIC DNA]</scope>
</reference>
<protein>
    <submittedName>
        <fullName evidence="3">CLUMA_CG016309, isoform A</fullName>
    </submittedName>
</protein>
<feature type="transmembrane region" description="Helical" evidence="1">
    <location>
        <begin position="56"/>
        <end position="74"/>
    </location>
</feature>
<evidence type="ECO:0000256" key="1">
    <source>
        <dbReference type="SAM" id="Phobius"/>
    </source>
</evidence>
<dbReference type="OrthoDB" id="9981889at2759"/>
<dbReference type="Proteomes" id="UP000183832">
    <property type="component" value="Unassembled WGS sequence"/>
</dbReference>
<dbReference type="PANTHER" id="PTHR22133">
    <property type="entry name" value="AT01821P-RELATED"/>
    <property type="match status" value="1"/>
</dbReference>
<evidence type="ECO:0000313" key="4">
    <source>
        <dbReference type="Proteomes" id="UP000183832"/>
    </source>
</evidence>
<dbReference type="AlphaFoldDB" id="A0A1J1ITB8"/>
<keyword evidence="1" id="KW-1133">Transmembrane helix</keyword>
<keyword evidence="1" id="KW-0472">Membrane</keyword>
<accession>A0A1J1ITB8</accession>
<feature type="domain" description="Deltamethrin resistance protein prag01" evidence="2">
    <location>
        <begin position="36"/>
        <end position="87"/>
    </location>
</feature>
<gene>
    <name evidence="3" type="ORF">CLUMA_CG016309</name>
</gene>
<keyword evidence="4" id="KW-1185">Reference proteome</keyword>
<evidence type="ECO:0000259" key="2">
    <source>
        <dbReference type="Pfam" id="PF16020"/>
    </source>
</evidence>
<name>A0A1J1ITB8_9DIPT</name>
<dbReference type="STRING" id="568069.A0A1J1ITB8"/>
<evidence type="ECO:0000313" key="3">
    <source>
        <dbReference type="EMBL" id="CRL03360.1"/>
    </source>
</evidence>
<dbReference type="EMBL" id="CVRI01000059">
    <property type="protein sequence ID" value="CRL03360.1"/>
    <property type="molecule type" value="Genomic_DNA"/>
</dbReference>
<organism evidence="3 4">
    <name type="scientific">Clunio marinus</name>
    <dbReference type="NCBI Taxonomy" id="568069"/>
    <lineage>
        <taxon>Eukaryota</taxon>
        <taxon>Metazoa</taxon>
        <taxon>Ecdysozoa</taxon>
        <taxon>Arthropoda</taxon>
        <taxon>Hexapoda</taxon>
        <taxon>Insecta</taxon>
        <taxon>Pterygota</taxon>
        <taxon>Neoptera</taxon>
        <taxon>Endopterygota</taxon>
        <taxon>Diptera</taxon>
        <taxon>Nematocera</taxon>
        <taxon>Chironomoidea</taxon>
        <taxon>Chironomidae</taxon>
        <taxon>Clunio</taxon>
    </lineage>
</organism>
<dbReference type="PANTHER" id="PTHR22133:SF2">
    <property type="entry name" value="AT01821P-RELATED"/>
    <property type="match status" value="1"/>
</dbReference>
<sequence length="91" mass="10426">MQAARVWNSVVRKTITTTTRRNYQKGTFDHIKVSLNQMPVPEGDFMMLHHARNRKYNTVLAAGILSVGFGLFLLRTTGIVHFNFSPPETYE</sequence>